<gene>
    <name evidence="1" type="ORF">B5P37_08150</name>
</gene>
<dbReference type="Proteomes" id="UP000242864">
    <property type="component" value="Chromosome"/>
</dbReference>
<sequence length="51" mass="5907">MRILEGQFVFPFGVLTEKGIIQSVKSKGNIAFRVYLPWVKAFNVFEIIYVI</sequence>
<name>A0AAC9RUU9_9STAP</name>
<dbReference type="InterPro" id="IPR011235">
    <property type="entry name" value="MepB-like"/>
</dbReference>
<dbReference type="Pfam" id="PF08877">
    <property type="entry name" value="MepB-like"/>
    <property type="match status" value="1"/>
</dbReference>
<organism evidence="1 2">
    <name type="scientific">Staphylococcus lutrae</name>
    <dbReference type="NCBI Taxonomy" id="155085"/>
    <lineage>
        <taxon>Bacteria</taxon>
        <taxon>Bacillati</taxon>
        <taxon>Bacillota</taxon>
        <taxon>Bacilli</taxon>
        <taxon>Bacillales</taxon>
        <taxon>Staphylococcaceae</taxon>
        <taxon>Staphylococcus</taxon>
    </lineage>
</organism>
<dbReference type="AlphaFoldDB" id="A0AAC9RUU9"/>
<evidence type="ECO:0000313" key="1">
    <source>
        <dbReference type="EMBL" id="ARJ51282.1"/>
    </source>
</evidence>
<accession>A0AAC9RUU9</accession>
<reference evidence="1 2" key="1">
    <citation type="submission" date="2017-04" db="EMBL/GenBank/DDBJ databases">
        <authorList>
            <person name="Veseli I.A."/>
            <person name="Tang C."/>
            <person name="Pombert J.-F."/>
        </authorList>
    </citation>
    <scope>NUCLEOTIDE SEQUENCE [LARGE SCALE GENOMIC DNA]</scope>
    <source>
        <strain evidence="1 2">ATCC 700373</strain>
    </source>
</reference>
<dbReference type="InterPro" id="IPR038231">
    <property type="entry name" value="MepB-like_sf"/>
</dbReference>
<dbReference type="RefSeq" id="WP_085237754.1">
    <property type="nucleotide sequence ID" value="NZ_CP020773.1"/>
</dbReference>
<dbReference type="Gene3D" id="3.40.1350.140">
    <property type="entry name" value="MepB-like"/>
    <property type="match status" value="1"/>
</dbReference>
<dbReference type="EMBL" id="CP020773">
    <property type="protein sequence ID" value="ARJ51282.1"/>
    <property type="molecule type" value="Genomic_DNA"/>
</dbReference>
<proteinExistence type="predicted"/>
<evidence type="ECO:0000313" key="2">
    <source>
        <dbReference type="Proteomes" id="UP000242864"/>
    </source>
</evidence>
<protein>
    <submittedName>
        <fullName evidence="1">Uncharacterized protein</fullName>
    </submittedName>
</protein>
<keyword evidence="2" id="KW-1185">Reference proteome</keyword>
<dbReference type="KEGG" id="slz:B5P37_08150"/>